<comment type="caution">
    <text evidence="1">The sequence shown here is derived from an EMBL/GenBank/DDBJ whole genome shotgun (WGS) entry which is preliminary data.</text>
</comment>
<evidence type="ECO:0000313" key="1">
    <source>
        <dbReference type="EMBL" id="GEY55728.1"/>
    </source>
</evidence>
<proteinExistence type="predicted"/>
<protein>
    <recommendedName>
        <fullName evidence="2">Reverse transcriptase domain-containing protein</fullName>
    </recommendedName>
</protein>
<gene>
    <name evidence="1" type="ORF">Tci_427702</name>
</gene>
<reference evidence="1" key="1">
    <citation type="journal article" date="2019" name="Sci. Rep.">
        <title>Draft genome of Tanacetum cinerariifolium, the natural source of mosquito coil.</title>
        <authorList>
            <person name="Yamashiro T."/>
            <person name="Shiraishi A."/>
            <person name="Satake H."/>
            <person name="Nakayama K."/>
        </authorList>
    </citation>
    <scope>NUCLEOTIDE SEQUENCE</scope>
</reference>
<sequence>MDCYSLPPLKEPCPQGSRCGTCRGYGFCEEMLIFLPELIFTFPCELKTSLGVPSNLNNGDAALLQPLDFTIHDFHWFFNEVEFIINEEEKQIEEDQAANARYWKIHACYDDDDDDYTFAITPNEPVNSLSMWDEHLDIVLATESDEFIKSSVENLVPIPSESKGESECDVPAREEFATFLNILFDAENEFDSSDDQSFYDEDVPEKIFSIPLFEEDIIPMKIDQHNYNAESDLIESLRTHDSSFIISSKIDYLLDEFVGELTLLKSIPPGIDETDYDPEE</sequence>
<accession>A0A699HMU1</accession>
<evidence type="ECO:0008006" key="2">
    <source>
        <dbReference type="Google" id="ProtNLM"/>
    </source>
</evidence>
<name>A0A699HMU1_TANCI</name>
<organism evidence="1">
    <name type="scientific">Tanacetum cinerariifolium</name>
    <name type="common">Dalmatian daisy</name>
    <name type="synonym">Chrysanthemum cinerariifolium</name>
    <dbReference type="NCBI Taxonomy" id="118510"/>
    <lineage>
        <taxon>Eukaryota</taxon>
        <taxon>Viridiplantae</taxon>
        <taxon>Streptophyta</taxon>
        <taxon>Embryophyta</taxon>
        <taxon>Tracheophyta</taxon>
        <taxon>Spermatophyta</taxon>
        <taxon>Magnoliopsida</taxon>
        <taxon>eudicotyledons</taxon>
        <taxon>Gunneridae</taxon>
        <taxon>Pentapetalae</taxon>
        <taxon>asterids</taxon>
        <taxon>campanulids</taxon>
        <taxon>Asterales</taxon>
        <taxon>Asteraceae</taxon>
        <taxon>Asteroideae</taxon>
        <taxon>Anthemideae</taxon>
        <taxon>Anthemidinae</taxon>
        <taxon>Tanacetum</taxon>
    </lineage>
</organism>
<dbReference type="AlphaFoldDB" id="A0A699HMU1"/>
<dbReference type="EMBL" id="BKCJ010188718">
    <property type="protein sequence ID" value="GEY55728.1"/>
    <property type="molecule type" value="Genomic_DNA"/>
</dbReference>